<dbReference type="InterPro" id="IPR003591">
    <property type="entry name" value="Leu-rich_rpt_typical-subtyp"/>
</dbReference>
<gene>
    <name evidence="9" type="ORF">SAMN04490205_2477</name>
    <name evidence="8" type="ORF">TU79_09000</name>
</gene>
<dbReference type="GO" id="GO:0016567">
    <property type="term" value="P:protein ubiquitination"/>
    <property type="evidence" value="ECO:0007669"/>
    <property type="project" value="InterPro"/>
</dbReference>
<organism evidence="8 10">
    <name type="scientific">Pseudomonas trivialis</name>
    <dbReference type="NCBI Taxonomy" id="200450"/>
    <lineage>
        <taxon>Bacteria</taxon>
        <taxon>Pseudomonadati</taxon>
        <taxon>Pseudomonadota</taxon>
        <taxon>Gammaproteobacteria</taxon>
        <taxon>Pseudomonadales</taxon>
        <taxon>Pseudomonadaceae</taxon>
        <taxon>Pseudomonas</taxon>
    </lineage>
</organism>
<accession>A0A0R2ZJZ2</accession>
<evidence type="ECO:0000313" key="10">
    <source>
        <dbReference type="Proteomes" id="UP000052019"/>
    </source>
</evidence>
<dbReference type="InterPro" id="IPR029487">
    <property type="entry name" value="NEL_dom"/>
</dbReference>
<keyword evidence="11" id="KW-1185">Reference proteome</keyword>
<dbReference type="Proteomes" id="UP000052019">
    <property type="component" value="Unassembled WGS sequence"/>
</dbReference>
<dbReference type="Pfam" id="PF14496">
    <property type="entry name" value="NEL"/>
    <property type="match status" value="1"/>
</dbReference>
<dbReference type="GO" id="GO:0005576">
    <property type="term" value="C:extracellular region"/>
    <property type="evidence" value="ECO:0007669"/>
    <property type="project" value="UniProtKB-UniRule"/>
</dbReference>
<evidence type="ECO:0000256" key="1">
    <source>
        <dbReference type="ARBA" id="ARBA00000900"/>
    </source>
</evidence>
<dbReference type="PROSITE" id="PS52053">
    <property type="entry name" value="NEL"/>
    <property type="match status" value="1"/>
</dbReference>
<keyword evidence="3" id="KW-0433">Leucine-rich repeat</keyword>
<reference evidence="8 10" key="1">
    <citation type="submission" date="2015-02" db="EMBL/GenBank/DDBJ databases">
        <title>Two Pseudomonas sp. nov. isolated from raw milk.</title>
        <authorList>
            <person name="Wenning M."/>
            <person name="von Neubeck M."/>
            <person name="Huptas C."/>
            <person name="Scherer S."/>
        </authorList>
    </citation>
    <scope>NUCLEOTIDE SEQUENCE [LARGE SCALE GENOMIC DNA]</scope>
    <source>
        <strain evidence="8 10">DSM 14937</strain>
    </source>
</reference>
<feature type="domain" description="NEL" evidence="7">
    <location>
        <begin position="1862"/>
        <end position="2154"/>
    </location>
</feature>
<dbReference type="EC" id="2.3.2.27" evidence="2"/>
<dbReference type="SMART" id="SM00369">
    <property type="entry name" value="LRR_TYP"/>
    <property type="match status" value="4"/>
</dbReference>
<dbReference type="InterPro" id="IPR032675">
    <property type="entry name" value="LRR_dom_sf"/>
</dbReference>
<evidence type="ECO:0000256" key="6">
    <source>
        <dbReference type="PROSITE-ProRule" id="PRU01398"/>
    </source>
</evidence>
<keyword evidence="6" id="KW-0833">Ubl conjugation pathway</keyword>
<evidence type="ECO:0000313" key="9">
    <source>
        <dbReference type="EMBL" id="SDS42785.1"/>
    </source>
</evidence>
<comment type="PTM">
    <text evidence="6">Ubiquitinated in the presence of host E1 ubiquitin-activating enzyme, E2 ubiquitin-conjugating enzyme and ubiquitin.</text>
</comment>
<keyword evidence="4" id="KW-0677">Repeat</keyword>
<dbReference type="OrthoDB" id="1467561at2"/>
<keyword evidence="6" id="KW-0808">Transferase</keyword>
<protein>
    <recommendedName>
        <fullName evidence="2">RING-type E3 ubiquitin transferase</fullName>
        <ecNumber evidence="2">2.3.2.27</ecNumber>
    </recommendedName>
</protein>
<dbReference type="GO" id="GO:0005737">
    <property type="term" value="C:cytoplasm"/>
    <property type="evidence" value="ECO:0007669"/>
    <property type="project" value="TreeGrafter"/>
</dbReference>
<feature type="active site" description="Glycyl thioester intermediate" evidence="6">
    <location>
        <position position="1954"/>
    </location>
</feature>
<dbReference type="InterPro" id="IPR050216">
    <property type="entry name" value="LRR_domain-containing"/>
</dbReference>
<dbReference type="Proteomes" id="UP000183126">
    <property type="component" value="Chromosome I"/>
</dbReference>
<sequence length="2154" mass="241081">MTPYTPLHGLSGNLQSSDAWARQQALELIQRTVTQAMQALSAQEQADYLRLHRESQKALADLETEKQALIDAFKTESLAQLRGKLDGRDPQLYRFNTTYLEKREHPFPWDPPARAPEFRPRRAYEEWRYDLHTKSMTLWEAACVNFGFTHSIVQDSGFSLAESSEIVGPGAPLDTLAFIRIARELNLGDQLQTRIQTALAANSTLHGRFLAATTAMTRFELLESWRLRATTGLTRPLYDALLHTLEAGDRSLKFDTLSLEFSPASIPLVQGPDATPLPLFLIRVASLGVVSYFPSRPGGAFVYHNDAKAAHASLRQQLKDSQQQQDLGWFSRQFSLTGLSALTSLLKKQPRPESLSWLAGLLYDGFHKAFPGPSLDSLHFVTTPAPGKALSLVKTLVSRYIQRYRSDLSTLATTRSEADWQALKNGVSAIGAEVLQLLLTPMPGGVTGLNRIMQLAVLGSMTYSLGQGVDAAVKGESSGFASTLADVADLAISGRLITVAGRAHHQRMLNYLDSLGNPRKVTRTDGVDELWRPNAQPYAIPRQHLLDGRSADALGLYTVEGKTYARLSVGDQTRVVEISYDTQHLRYVLKHVNGGRYTPPIIFEPTAQAWVFDLKNAHTLTDLQLLKRMLPNGLPTPADADLEQMLRSTATTRTTLDNVWSAQPAPLDLIEGVRRLQADQVIRQIVEHFHEPGYLPPHGDALVFGLLTQLPNWPGDTVINVRDEQGVLIETYSKTAQPPTKPHTVQLTRQEDGRYADVDNQRLPAGTVDPLMRLIMRQQPAKSQLGKSDTPTLTEDQRINTLRGEVAALGASERATLFTTAVNYAGYDKTELIPPPAVRRYLPLKATSTSVPLTPVLKKLRDLNAPLSAISLARLLEQQPLTPRQQQDYLQHGTLPQALVDLLDRQRTALRIDAVIDGLYHAREFASDTDQWAREFASALVRNTLKRPFVVTDIDSGKTYTSSGPEDPTVELRHYGDGDYRAYDMRNGGEIAVSPQIDSFYLAIGSVLQPHERQLLGMNSANDAKGLRKTLGDLMSKQRSPQGFVSLVNGSLAQYEQPRSLPPNLKPAANGIFTFNARHYLALLGSLYRIVFDKSLLKWRLVHPHKSGVNTPTLEHNGEGAWRLSSDDPMAWDDHSLLQRLGNHTYAFTRDVAGKILALTDTPAQALRQVHCTARAAPPLLTDTCKRVKIDEQIQLFIQALRTDPSAPPARPELQLLVLTGMSGWPTDHVLQIVDDQQQVLKQYPTPHTPKNATVVQVTEQDYKGGKLLASVVANDAICNGLLAEQTRTSAERLFKLVKKIIAFIEQNPAPVFESLYARNELHGSAQEKRIKAHYPKLPTSAAKAILGQATPRELKQLHDKNRVGLRLAEQARLTGHDLRLNRAYEGLLLASCANADSDRITLYLLKSLPDWPKNLRIDVHQDSYHGALLQSAGHMDGTVRRLVRTRDGYQPYDSAGKPSGEHSRALLPALLQYLSASERSALSISDNDDLSPWREQIVALALGRRVEIKGELGLPHLQPWMQPPMGVDHSFLAYPIFGARWPFGGNRPPDLVARVLALYPSFSANEARTFIRSLDLSEPAALIELDRRQAEYQAFDTELTRWAEAPNETEDANDPLGIHLGVRRFIAQRLRQAWRRDGQQHYLPGLFHVASLELQLDDISLPPAFFLAGLTGFEHIEYLRLSSNAFPVGADLFLQKFPGLRALKIDSNMSELPKAITDMTQLQQLDLSYNNLVLTEEAAVRLANMPHLEYVDLSHNRLAIAPDVSRMQNLQSLDLRNSEISQWPTGTWQLTHLSQLHLEDNLIDSVPEQIFTTPGLSEVNRNTFLHGNPLSEASRQHIEDYRRSTGIDLGGPMLVAQHTTPETDDFNQWLTGVPAHEITERSWLWEQLRANEEVRADDVFQVLADLPKTFAYTRSDASRQALTVRVWTLLTAMGESTQLRNAVCLNTYGAGSCGDSVLLAFTNMELEHRIHQAKSMRRTHESDRALIALSTGRFYLNQLDHISDKFIHAREMAGLDVDQAEVTIYFRAQLAKEFNLPFYPLELLYTVERYVTQAVLDDARAQLRKLGKSPALQEWLLMETFWIEYLANSHPHTFTAVRENIEYKVQALEKELPDKQSDLYLERRQSLIDLEKEEHNRLVRQLTVATQAALQRA</sequence>
<keyword evidence="6" id="KW-1035">Host cytoplasm</keyword>
<dbReference type="EMBL" id="LT629760">
    <property type="protein sequence ID" value="SDS42785.1"/>
    <property type="molecule type" value="Genomic_DNA"/>
</dbReference>
<dbReference type="GO" id="GO:0016874">
    <property type="term" value="F:ligase activity"/>
    <property type="evidence" value="ECO:0007669"/>
    <property type="project" value="UniProtKB-KW"/>
</dbReference>
<dbReference type="SUPFAM" id="SSF52058">
    <property type="entry name" value="L domain-like"/>
    <property type="match status" value="1"/>
</dbReference>
<comment type="similarity">
    <text evidence="6">Belongs to the LRR-containing bacterial E3 ligase family.</text>
</comment>
<reference evidence="9 11" key="2">
    <citation type="submission" date="2016-10" db="EMBL/GenBank/DDBJ databases">
        <authorList>
            <person name="Varghese N."/>
            <person name="Submissions S."/>
        </authorList>
    </citation>
    <scope>NUCLEOTIDE SEQUENCE [LARGE SCALE GENOMIC DNA]</scope>
    <source>
        <strain evidence="9 11">BS3111</strain>
    </source>
</reference>
<evidence type="ECO:0000256" key="5">
    <source>
        <dbReference type="ARBA" id="ARBA00023026"/>
    </source>
</evidence>
<dbReference type="PANTHER" id="PTHR48051">
    <property type="match status" value="1"/>
</dbReference>
<evidence type="ECO:0000313" key="11">
    <source>
        <dbReference type="Proteomes" id="UP000183126"/>
    </source>
</evidence>
<keyword evidence="6" id="KW-0832">Ubl conjugation</keyword>
<dbReference type="PANTHER" id="PTHR48051:SF54">
    <property type="entry name" value="LEUCINE-RICH REPEAT-CONTAINING PROTEIN"/>
    <property type="match status" value="1"/>
</dbReference>
<dbReference type="GO" id="GO:0061630">
    <property type="term" value="F:ubiquitin protein ligase activity"/>
    <property type="evidence" value="ECO:0007669"/>
    <property type="project" value="UniProtKB-EC"/>
</dbReference>
<dbReference type="Gene3D" id="3.80.10.10">
    <property type="entry name" value="Ribonuclease Inhibitor"/>
    <property type="match status" value="1"/>
</dbReference>
<keyword evidence="9" id="KW-0436">Ligase</keyword>
<evidence type="ECO:0000259" key="7">
    <source>
        <dbReference type="PROSITE" id="PS52053"/>
    </source>
</evidence>
<dbReference type="Gene3D" id="1.20.58.360">
    <property type="entry name" value="Shigella T3SS effector IpaH defines"/>
    <property type="match status" value="1"/>
</dbReference>
<name>A0A0R2ZJZ2_9PSED</name>
<evidence type="ECO:0000313" key="8">
    <source>
        <dbReference type="EMBL" id="KRP61010.1"/>
    </source>
</evidence>
<keyword evidence="5" id="KW-0843">Virulence</keyword>
<evidence type="ECO:0000256" key="4">
    <source>
        <dbReference type="ARBA" id="ARBA00022737"/>
    </source>
</evidence>
<evidence type="ECO:0000256" key="2">
    <source>
        <dbReference type="ARBA" id="ARBA00012483"/>
    </source>
</evidence>
<keyword evidence="6" id="KW-0964">Secreted</keyword>
<evidence type="ECO:0000256" key="3">
    <source>
        <dbReference type="ARBA" id="ARBA00022614"/>
    </source>
</evidence>
<dbReference type="PATRIC" id="fig|200450.4.peg.3816"/>
<dbReference type="RefSeq" id="WP_057007934.1">
    <property type="nucleotide sequence ID" value="NZ_JYLK01000005.1"/>
</dbReference>
<dbReference type="EMBL" id="JYLK01000005">
    <property type="protein sequence ID" value="KRP61010.1"/>
    <property type="molecule type" value="Genomic_DNA"/>
</dbReference>
<proteinExistence type="inferred from homology"/>
<comment type="catalytic activity">
    <reaction evidence="1">
        <text>S-ubiquitinyl-[E2 ubiquitin-conjugating enzyme]-L-cysteine + [acceptor protein]-L-lysine = [E2 ubiquitin-conjugating enzyme]-L-cysteine + N(6)-ubiquitinyl-[acceptor protein]-L-lysine.</text>
        <dbReference type="EC" id="2.3.2.27"/>
    </reaction>
</comment>